<name>A0A8S3E7L9_9BILA</name>
<dbReference type="AlphaFoldDB" id="A0A8S3E7L9"/>
<comment type="caution">
    <text evidence="1">The sequence shown here is derived from an EMBL/GenBank/DDBJ whole genome shotgun (WGS) entry which is preliminary data.</text>
</comment>
<evidence type="ECO:0000313" key="1">
    <source>
        <dbReference type="EMBL" id="CAF5038994.1"/>
    </source>
</evidence>
<gene>
    <name evidence="1" type="ORF">BYL167_LOCUS56710</name>
</gene>
<dbReference type="Proteomes" id="UP000681967">
    <property type="component" value="Unassembled WGS sequence"/>
</dbReference>
<accession>A0A8S3E7L9</accession>
<protein>
    <submittedName>
        <fullName evidence="1">Uncharacterized protein</fullName>
    </submittedName>
</protein>
<dbReference type="EMBL" id="CAJOBH010223552">
    <property type="protein sequence ID" value="CAF5038994.1"/>
    <property type="molecule type" value="Genomic_DNA"/>
</dbReference>
<proteinExistence type="predicted"/>
<feature type="non-terminal residue" evidence="1">
    <location>
        <position position="60"/>
    </location>
</feature>
<reference evidence="1" key="1">
    <citation type="submission" date="2021-02" db="EMBL/GenBank/DDBJ databases">
        <authorList>
            <person name="Nowell W R."/>
        </authorList>
    </citation>
    <scope>NUCLEOTIDE SEQUENCE</scope>
</reference>
<sequence>MRFFQTRFASILLQQFPYAMHVSKAKINSFPLFWKRCEMIYRKFDSRMVLRHEHRDANRL</sequence>
<evidence type="ECO:0000313" key="2">
    <source>
        <dbReference type="Proteomes" id="UP000681967"/>
    </source>
</evidence>
<organism evidence="1 2">
    <name type="scientific">Rotaria magnacalcarata</name>
    <dbReference type="NCBI Taxonomy" id="392030"/>
    <lineage>
        <taxon>Eukaryota</taxon>
        <taxon>Metazoa</taxon>
        <taxon>Spiralia</taxon>
        <taxon>Gnathifera</taxon>
        <taxon>Rotifera</taxon>
        <taxon>Eurotatoria</taxon>
        <taxon>Bdelloidea</taxon>
        <taxon>Philodinida</taxon>
        <taxon>Philodinidae</taxon>
        <taxon>Rotaria</taxon>
    </lineage>
</organism>